<comment type="caution">
    <text evidence="7">The sequence shown here is derived from an EMBL/GenBank/DDBJ whole genome shotgun (WGS) entry which is preliminary data.</text>
</comment>
<feature type="compositionally biased region" description="Polar residues" evidence="5">
    <location>
        <begin position="582"/>
        <end position="593"/>
    </location>
</feature>
<reference evidence="7" key="1">
    <citation type="submission" date="2021-11" db="EMBL/GenBank/DDBJ databases">
        <authorList>
            <consortium name="Genoscope - CEA"/>
            <person name="William W."/>
        </authorList>
    </citation>
    <scope>NUCLEOTIDE SEQUENCE</scope>
</reference>
<evidence type="ECO:0000256" key="1">
    <source>
        <dbReference type="ARBA" id="ARBA00022723"/>
    </source>
</evidence>
<protein>
    <recommendedName>
        <fullName evidence="6">MYND-type domain-containing protein</fullName>
    </recommendedName>
</protein>
<dbReference type="EMBL" id="CAKKNE010000005">
    <property type="protein sequence ID" value="CAH0375886.1"/>
    <property type="molecule type" value="Genomic_DNA"/>
</dbReference>
<evidence type="ECO:0000256" key="2">
    <source>
        <dbReference type="ARBA" id="ARBA00022771"/>
    </source>
</evidence>
<feature type="domain" description="MYND-type" evidence="6">
    <location>
        <begin position="34"/>
        <end position="72"/>
    </location>
</feature>
<sequence length="593" mass="63563">MNALAQEQLQRQAESIPLLKREIEREFYASIKFCNSCQRPGEWKKFCGRCKEAYYCSRECQKWAWPVHKKHCYAPGAERPPRPPPKKPVPRPKADVVREEQVDLTDKALRVFYLEGCGCVDAATEKCRRALPLTFERAFVTGATGSTVVLEAPDKKPLQREDVLTFHVAKVFVEMKAKPFSLPEKFIVPLTKTPPVLPPVKLDEAIPVAFAGFCGLGEAFVKAITSDKTLLSKLAGTGAVSRLAGYDEGDVPTPCKGMPSACLIFFAGLHDEFPDLPKLFAHVHGSCRNNIVAAAIARKALFYRVEAPGEYASPVASKECIVNSRGVAIDCARAFASATLCELAALNERELEARYAVEVASTLDSSGQKIMAEVATQPATVTGTVVAQPAAGGLTRRMPTSTLGMAGDWSCPPTADRKLDASKKDFTLCGALCCSWPASSFFETMFPPADMGVNGTDGHVCCKKLCKKPWTAFIDPMADACNCAPWMIYKPTNFCSQTEGACTMTCGGAWCVHDAIPTAAPTSAPTYEPTISAAPTASPATYAPSPAPTASPIPAPTAEPIPAPTASPISAPSPSPIPEPTKQPTIDRTVGTP</sequence>
<keyword evidence="3" id="KW-0862">Zinc</keyword>
<evidence type="ECO:0000256" key="3">
    <source>
        <dbReference type="ARBA" id="ARBA00022833"/>
    </source>
</evidence>
<dbReference type="Gene3D" id="6.10.140.2220">
    <property type="match status" value="1"/>
</dbReference>
<dbReference type="Pfam" id="PF01753">
    <property type="entry name" value="zf-MYND"/>
    <property type="match status" value="1"/>
</dbReference>
<evidence type="ECO:0000313" key="7">
    <source>
        <dbReference type="EMBL" id="CAH0375886.1"/>
    </source>
</evidence>
<gene>
    <name evidence="7" type="ORF">PECAL_5P04340</name>
</gene>
<name>A0A8J2SVT1_9STRA</name>
<evidence type="ECO:0000256" key="5">
    <source>
        <dbReference type="SAM" id="MobiDB-lite"/>
    </source>
</evidence>
<keyword evidence="1" id="KW-0479">Metal-binding</keyword>
<dbReference type="PROSITE" id="PS01360">
    <property type="entry name" value="ZF_MYND_1"/>
    <property type="match status" value="1"/>
</dbReference>
<evidence type="ECO:0000256" key="4">
    <source>
        <dbReference type="PROSITE-ProRule" id="PRU00134"/>
    </source>
</evidence>
<accession>A0A8J2SVT1</accession>
<evidence type="ECO:0000313" key="8">
    <source>
        <dbReference type="Proteomes" id="UP000789595"/>
    </source>
</evidence>
<dbReference type="GO" id="GO:0008270">
    <property type="term" value="F:zinc ion binding"/>
    <property type="evidence" value="ECO:0007669"/>
    <property type="project" value="UniProtKB-KW"/>
</dbReference>
<evidence type="ECO:0000259" key="6">
    <source>
        <dbReference type="PROSITE" id="PS50865"/>
    </source>
</evidence>
<keyword evidence="8" id="KW-1185">Reference proteome</keyword>
<organism evidence="7 8">
    <name type="scientific">Pelagomonas calceolata</name>
    <dbReference type="NCBI Taxonomy" id="35677"/>
    <lineage>
        <taxon>Eukaryota</taxon>
        <taxon>Sar</taxon>
        <taxon>Stramenopiles</taxon>
        <taxon>Ochrophyta</taxon>
        <taxon>Pelagophyceae</taxon>
        <taxon>Pelagomonadales</taxon>
        <taxon>Pelagomonadaceae</taxon>
        <taxon>Pelagomonas</taxon>
    </lineage>
</organism>
<dbReference type="Proteomes" id="UP000789595">
    <property type="component" value="Unassembled WGS sequence"/>
</dbReference>
<dbReference type="PROSITE" id="PS50865">
    <property type="entry name" value="ZF_MYND_2"/>
    <property type="match status" value="1"/>
</dbReference>
<feature type="region of interest" description="Disordered" evidence="5">
    <location>
        <begin position="74"/>
        <end position="97"/>
    </location>
</feature>
<keyword evidence="2 4" id="KW-0863">Zinc-finger</keyword>
<dbReference type="OrthoDB" id="58802at2759"/>
<dbReference type="InterPro" id="IPR002893">
    <property type="entry name" value="Znf_MYND"/>
</dbReference>
<feature type="compositionally biased region" description="Pro residues" evidence="5">
    <location>
        <begin position="545"/>
        <end position="581"/>
    </location>
</feature>
<dbReference type="SUPFAM" id="SSF144232">
    <property type="entry name" value="HIT/MYND zinc finger-like"/>
    <property type="match status" value="1"/>
</dbReference>
<feature type="region of interest" description="Disordered" evidence="5">
    <location>
        <begin position="538"/>
        <end position="593"/>
    </location>
</feature>
<proteinExistence type="predicted"/>
<dbReference type="AlphaFoldDB" id="A0A8J2SVT1"/>